<accession>A0A7S1TAB0</accession>
<protein>
    <submittedName>
        <fullName evidence="1">Uncharacterized protein</fullName>
    </submittedName>
</protein>
<dbReference type="AlphaFoldDB" id="A0A7S1TAB0"/>
<evidence type="ECO:0000313" key="1">
    <source>
        <dbReference type="EMBL" id="CAD9230525.1"/>
    </source>
</evidence>
<gene>
    <name evidence="1" type="ORF">CCAE0312_LOCUS2577</name>
</gene>
<organism evidence="1">
    <name type="scientific">Compsopogon caeruleus</name>
    <dbReference type="NCBI Taxonomy" id="31354"/>
    <lineage>
        <taxon>Eukaryota</taxon>
        <taxon>Rhodophyta</taxon>
        <taxon>Compsopogonophyceae</taxon>
        <taxon>Compsopogonales</taxon>
        <taxon>Compsopogonaceae</taxon>
        <taxon>Compsopogon</taxon>
    </lineage>
</organism>
<reference evidence="1" key="1">
    <citation type="submission" date="2021-01" db="EMBL/GenBank/DDBJ databases">
        <authorList>
            <person name="Corre E."/>
            <person name="Pelletier E."/>
            <person name="Niang G."/>
            <person name="Scheremetjew M."/>
            <person name="Finn R."/>
            <person name="Kale V."/>
            <person name="Holt S."/>
            <person name="Cochrane G."/>
            <person name="Meng A."/>
            <person name="Brown T."/>
            <person name="Cohen L."/>
        </authorList>
    </citation>
    <scope>NUCLEOTIDE SEQUENCE</scope>
    <source>
        <strain evidence="1">SAG 36.94</strain>
    </source>
</reference>
<name>A0A7S1TAB0_9RHOD</name>
<dbReference type="EMBL" id="HBGH01004707">
    <property type="protein sequence ID" value="CAD9230525.1"/>
    <property type="molecule type" value="Transcribed_RNA"/>
</dbReference>
<sequence length="113" mass="12968">MHSDSTQVQILPATTEVDTTYSMAATSTFAPGEWPSSHRCLQGRSRYRYPDAETREWVMECHEVRVALASFYSPYRMGGGIFLPHWIHITSPTRKRMSHISRVELDGSLVNFF</sequence>
<proteinExistence type="predicted"/>